<proteinExistence type="predicted"/>
<gene>
    <name evidence="1" type="ORF">SYV04_17545</name>
</gene>
<dbReference type="RefSeq" id="WP_321546953.1">
    <property type="nucleotide sequence ID" value="NZ_JAXIVS010000005.1"/>
</dbReference>
<dbReference type="EMBL" id="JAXIVS010000005">
    <property type="protein sequence ID" value="MDY7228229.1"/>
    <property type="molecule type" value="Genomic_DNA"/>
</dbReference>
<dbReference type="InterPro" id="IPR015946">
    <property type="entry name" value="KH_dom-like_a/b"/>
</dbReference>
<name>A0ABU5H438_9BACT</name>
<reference evidence="1 2" key="1">
    <citation type="submission" date="2023-12" db="EMBL/GenBank/DDBJ databases">
        <title>the genome sequence of Hyalangium sp. s54d21.</title>
        <authorList>
            <person name="Zhang X."/>
        </authorList>
    </citation>
    <scope>NUCLEOTIDE SEQUENCE [LARGE SCALE GENOMIC DNA]</scope>
    <source>
        <strain evidence="2">s54d21</strain>
    </source>
</reference>
<evidence type="ECO:0000313" key="2">
    <source>
        <dbReference type="Proteomes" id="UP001291309"/>
    </source>
</evidence>
<protein>
    <submittedName>
        <fullName evidence="1">Uncharacterized protein</fullName>
    </submittedName>
</protein>
<organism evidence="1 2">
    <name type="scientific">Hyalangium rubrum</name>
    <dbReference type="NCBI Taxonomy" id="3103134"/>
    <lineage>
        <taxon>Bacteria</taxon>
        <taxon>Pseudomonadati</taxon>
        <taxon>Myxococcota</taxon>
        <taxon>Myxococcia</taxon>
        <taxon>Myxococcales</taxon>
        <taxon>Cystobacterineae</taxon>
        <taxon>Archangiaceae</taxon>
        <taxon>Hyalangium</taxon>
    </lineage>
</organism>
<keyword evidence="2" id="KW-1185">Reference proteome</keyword>
<dbReference type="SUPFAM" id="SSF82784">
    <property type="entry name" value="OsmC-like"/>
    <property type="match status" value="1"/>
</dbReference>
<dbReference type="InterPro" id="IPR036102">
    <property type="entry name" value="OsmC/Ohrsf"/>
</dbReference>
<comment type="caution">
    <text evidence="1">The sequence shown here is derived from an EMBL/GenBank/DDBJ whole genome shotgun (WGS) entry which is preliminary data.</text>
</comment>
<dbReference type="Gene3D" id="3.30.300.20">
    <property type="match status" value="1"/>
</dbReference>
<evidence type="ECO:0000313" key="1">
    <source>
        <dbReference type="EMBL" id="MDY7228229.1"/>
    </source>
</evidence>
<sequence>MTSIAITEFETRLQWKGAQRAESRTEQAPSLPLGYMASGQSSLDCWTPEALLVGAVEGRTLLSFLERAKTEGLEILFYQSSAMGRRVDNPGATPHFTDIIVRPHVAVRNEEDAKRARHIFEELPRGCFPSSMMRLLPRIEPVVEIWEEARASERDVFAARGMNTSVTLSNHGR</sequence>
<accession>A0ABU5H438</accession>
<dbReference type="Proteomes" id="UP001291309">
    <property type="component" value="Unassembled WGS sequence"/>
</dbReference>